<sequence>MQEEAESLKISRSDANQLISSLESAYYGLLLQGKYLPKLASSIITSDYLLGVLFDKIYVTNLNEVQIGVLLKSVKKYEIIEELRKIPLQQKSWRIDYKHLPDKDWITNVMKTLKPNHEFFQKYKQSTKYVMKTFTQEQINQIKELDTTMGKKKNVKRFFHVSEEKQLEAENQKRSLKKKPQKGKWIGKLKLLTTMRRIQAY</sequence>
<keyword evidence="2" id="KW-1185">Reference proteome</keyword>
<protein>
    <submittedName>
        <fullName evidence="1">Uncharacterized protein</fullName>
    </submittedName>
</protein>
<evidence type="ECO:0000313" key="2">
    <source>
        <dbReference type="Proteomes" id="UP000688137"/>
    </source>
</evidence>
<dbReference type="EMBL" id="CAJJDM010000105">
    <property type="protein sequence ID" value="CAD8096634.1"/>
    <property type="molecule type" value="Genomic_DNA"/>
</dbReference>
<proteinExistence type="predicted"/>
<organism evidence="1 2">
    <name type="scientific">Paramecium primaurelia</name>
    <dbReference type="NCBI Taxonomy" id="5886"/>
    <lineage>
        <taxon>Eukaryota</taxon>
        <taxon>Sar</taxon>
        <taxon>Alveolata</taxon>
        <taxon>Ciliophora</taxon>
        <taxon>Intramacronucleata</taxon>
        <taxon>Oligohymenophorea</taxon>
        <taxon>Peniculida</taxon>
        <taxon>Parameciidae</taxon>
        <taxon>Paramecium</taxon>
    </lineage>
</organism>
<evidence type="ECO:0000313" key="1">
    <source>
        <dbReference type="EMBL" id="CAD8096634.1"/>
    </source>
</evidence>
<comment type="caution">
    <text evidence="1">The sequence shown here is derived from an EMBL/GenBank/DDBJ whole genome shotgun (WGS) entry which is preliminary data.</text>
</comment>
<dbReference type="Proteomes" id="UP000688137">
    <property type="component" value="Unassembled WGS sequence"/>
</dbReference>
<accession>A0A8S1P2N1</accession>
<gene>
    <name evidence="1" type="ORF">PPRIM_AZ9-3.1.T1020016</name>
</gene>
<reference evidence="1" key="1">
    <citation type="submission" date="2021-01" db="EMBL/GenBank/DDBJ databases">
        <authorList>
            <consortium name="Genoscope - CEA"/>
            <person name="William W."/>
        </authorList>
    </citation>
    <scope>NUCLEOTIDE SEQUENCE</scope>
</reference>
<dbReference type="OMA" id="NEVQIGV"/>
<name>A0A8S1P2N1_PARPR</name>
<dbReference type="AlphaFoldDB" id="A0A8S1P2N1"/>